<dbReference type="EMBL" id="CATOUU010000983">
    <property type="protein sequence ID" value="CAI9964921.1"/>
    <property type="molecule type" value="Genomic_DNA"/>
</dbReference>
<evidence type="ECO:0000313" key="2">
    <source>
        <dbReference type="EMBL" id="CAI9964921.1"/>
    </source>
</evidence>
<keyword evidence="4" id="KW-1185">Reference proteome</keyword>
<protein>
    <submittedName>
        <fullName evidence="2">Uncharacterized protein</fullName>
    </submittedName>
</protein>
<evidence type="ECO:0000256" key="1">
    <source>
        <dbReference type="SAM" id="Phobius"/>
    </source>
</evidence>
<dbReference type="AlphaFoldDB" id="A0AA86QRY7"/>
<gene>
    <name evidence="3" type="ORF">HINF_LOCUS29552</name>
    <name evidence="2" type="ORF">HINF_LOCUS52566</name>
</gene>
<proteinExistence type="predicted"/>
<keyword evidence="1" id="KW-0472">Membrane</keyword>
<feature type="transmembrane region" description="Helical" evidence="1">
    <location>
        <begin position="129"/>
        <end position="152"/>
    </location>
</feature>
<name>A0AA86QRY7_9EUKA</name>
<reference evidence="2" key="1">
    <citation type="submission" date="2023-06" db="EMBL/GenBank/DDBJ databases">
        <authorList>
            <person name="Kurt Z."/>
        </authorList>
    </citation>
    <scope>NUCLEOTIDE SEQUENCE</scope>
</reference>
<dbReference type="EMBL" id="CAXDID020000095">
    <property type="protein sequence ID" value="CAL6024304.1"/>
    <property type="molecule type" value="Genomic_DNA"/>
</dbReference>
<keyword evidence="1" id="KW-0812">Transmembrane</keyword>
<keyword evidence="1" id="KW-1133">Transmembrane helix</keyword>
<dbReference type="Proteomes" id="UP001642409">
    <property type="component" value="Unassembled WGS sequence"/>
</dbReference>
<reference evidence="3 4" key="2">
    <citation type="submission" date="2024-07" db="EMBL/GenBank/DDBJ databases">
        <authorList>
            <person name="Akdeniz Z."/>
        </authorList>
    </citation>
    <scope>NUCLEOTIDE SEQUENCE [LARGE SCALE GENOMIC DNA]</scope>
</reference>
<evidence type="ECO:0000313" key="4">
    <source>
        <dbReference type="Proteomes" id="UP001642409"/>
    </source>
</evidence>
<sequence>MGRLPTIDRKVFGQVFMQQMQLMCNQSFDSDQHVSLVFQNLSNTQRAVCWQKLALALNKEVQPVKDFYYNTWIRQFSPDLDLFKKEIEEIVSETICDPKCVQIVCERFTARYKHIQFHMKAVNQFVRKLISLLVFLLILLIFGFFDILLLPITATNNLLNEILIVLSIVRQLVYSSISHSEL</sequence>
<accession>A0AA86QRY7</accession>
<evidence type="ECO:0000313" key="3">
    <source>
        <dbReference type="EMBL" id="CAL6024304.1"/>
    </source>
</evidence>
<organism evidence="2">
    <name type="scientific">Hexamita inflata</name>
    <dbReference type="NCBI Taxonomy" id="28002"/>
    <lineage>
        <taxon>Eukaryota</taxon>
        <taxon>Metamonada</taxon>
        <taxon>Diplomonadida</taxon>
        <taxon>Hexamitidae</taxon>
        <taxon>Hexamitinae</taxon>
        <taxon>Hexamita</taxon>
    </lineage>
</organism>
<comment type="caution">
    <text evidence="2">The sequence shown here is derived from an EMBL/GenBank/DDBJ whole genome shotgun (WGS) entry which is preliminary data.</text>
</comment>